<keyword evidence="5 9" id="KW-0067">ATP-binding</keyword>
<feature type="site" description="Interaction with tRNA" evidence="9">
    <location>
        <position position="345"/>
    </location>
</feature>
<comment type="function">
    <text evidence="9">Catalyzes the 2-thiolation of uridine at the wobble position (U34) of tRNA, leading to the formation of s(2)U34.</text>
</comment>
<dbReference type="Gene3D" id="2.30.30.280">
    <property type="entry name" value="Adenine nucleotide alpha hydrolases-like domains"/>
    <property type="match status" value="1"/>
</dbReference>
<keyword evidence="6 9" id="KW-0694">RNA-binding</keyword>
<dbReference type="Pfam" id="PF20259">
    <property type="entry name" value="tRNA_Me_trans_M"/>
    <property type="match status" value="1"/>
</dbReference>
<comment type="caution">
    <text evidence="9">Lacks conserved residue(s) required for the propagation of feature annotation.</text>
</comment>
<reference evidence="12" key="1">
    <citation type="submission" date="2020-07" db="EMBL/GenBank/DDBJ databases">
        <title>Huge and variable diversity of episymbiotic CPR bacteria and DPANN archaea in groundwater ecosystems.</title>
        <authorList>
            <person name="He C.Y."/>
            <person name="Keren R."/>
            <person name="Whittaker M."/>
            <person name="Farag I.F."/>
            <person name="Doudna J."/>
            <person name="Cate J.H.D."/>
            <person name="Banfield J.F."/>
        </authorList>
    </citation>
    <scope>NUCLEOTIDE SEQUENCE</scope>
    <source>
        <strain evidence="12">NC_groundwater_1813_Pr3_B-0.1um_71_17</strain>
    </source>
</reference>
<evidence type="ECO:0000256" key="4">
    <source>
        <dbReference type="ARBA" id="ARBA00022741"/>
    </source>
</evidence>
<dbReference type="FunFam" id="2.30.30.280:FF:000001">
    <property type="entry name" value="tRNA-specific 2-thiouridylase MnmA"/>
    <property type="match status" value="1"/>
</dbReference>
<dbReference type="GO" id="GO:0000049">
    <property type="term" value="F:tRNA binding"/>
    <property type="evidence" value="ECO:0007669"/>
    <property type="project" value="UniProtKB-KW"/>
</dbReference>
<feature type="region of interest" description="Interaction with tRNA" evidence="9">
    <location>
        <begin position="152"/>
        <end position="154"/>
    </location>
</feature>
<comment type="catalytic activity">
    <reaction evidence="8 9">
        <text>S-sulfanyl-L-cysteinyl-[protein] + uridine(34) in tRNA + AH2 + ATP = 2-thiouridine(34) in tRNA + L-cysteinyl-[protein] + A + AMP + diphosphate + H(+)</text>
        <dbReference type="Rhea" id="RHEA:47032"/>
        <dbReference type="Rhea" id="RHEA-COMP:10131"/>
        <dbReference type="Rhea" id="RHEA-COMP:11726"/>
        <dbReference type="Rhea" id="RHEA-COMP:11727"/>
        <dbReference type="Rhea" id="RHEA-COMP:11728"/>
        <dbReference type="ChEBI" id="CHEBI:13193"/>
        <dbReference type="ChEBI" id="CHEBI:15378"/>
        <dbReference type="ChEBI" id="CHEBI:17499"/>
        <dbReference type="ChEBI" id="CHEBI:29950"/>
        <dbReference type="ChEBI" id="CHEBI:30616"/>
        <dbReference type="ChEBI" id="CHEBI:33019"/>
        <dbReference type="ChEBI" id="CHEBI:61963"/>
        <dbReference type="ChEBI" id="CHEBI:65315"/>
        <dbReference type="ChEBI" id="CHEBI:87170"/>
        <dbReference type="ChEBI" id="CHEBI:456215"/>
        <dbReference type="EC" id="2.8.1.13"/>
    </reaction>
</comment>
<dbReference type="AlphaFoldDB" id="A0A933S9C2"/>
<dbReference type="PANTHER" id="PTHR11933">
    <property type="entry name" value="TRNA 5-METHYLAMINOMETHYL-2-THIOURIDYLATE -METHYLTRANSFERASE"/>
    <property type="match status" value="1"/>
</dbReference>
<keyword evidence="4 9" id="KW-0547">Nucleotide-binding</keyword>
<dbReference type="HAMAP" id="MF_00144">
    <property type="entry name" value="tRNA_thiouridyl_MnmA"/>
    <property type="match status" value="1"/>
</dbReference>
<dbReference type="CDD" id="cd01998">
    <property type="entry name" value="MnmA_TRMU-like"/>
    <property type="match status" value="1"/>
</dbReference>
<proteinExistence type="inferred from homology"/>
<evidence type="ECO:0000313" key="12">
    <source>
        <dbReference type="EMBL" id="MBI5168347.1"/>
    </source>
</evidence>
<dbReference type="Proteomes" id="UP000696931">
    <property type="component" value="Unassembled WGS sequence"/>
</dbReference>
<feature type="active site" description="Nucleophile" evidence="9">
    <location>
        <position position="105"/>
    </location>
</feature>
<evidence type="ECO:0000256" key="3">
    <source>
        <dbReference type="ARBA" id="ARBA00022694"/>
    </source>
</evidence>
<dbReference type="Pfam" id="PF20258">
    <property type="entry name" value="tRNA_Me_trans_C"/>
    <property type="match status" value="1"/>
</dbReference>
<dbReference type="Gene3D" id="2.40.30.10">
    <property type="entry name" value="Translation factors"/>
    <property type="match status" value="1"/>
</dbReference>
<evidence type="ECO:0000256" key="7">
    <source>
        <dbReference type="ARBA" id="ARBA00023157"/>
    </source>
</evidence>
<sequence>MSGPTYKVLAAMSGGVDSAVAAALMAEQGHEVTGVTLRLACYGKQPDNPRACCTVEAMNDAKRTAMTMGFPHHTIDAEDVFKHRVLQPFVDGYAGGRTPYPCALCNQHLKFGDLVTRMELTGADVLCTGHYAHVRILDDGTAGLFRGRDADKDQTYALALVPYAALSRTRLPLGALTKAEVRAHAQRLGLAVWDKVESQDLCFVPDGDYAGYITDKLGETRGTAPGDFVDASGAVLGRHRGVIHYTVGQRKGLGLASSEPWYVLAIDAAANTVTLGRRHELESPGLVTDRMNWLTATPPADGARLLVRIRYNHAGAMATIRHAAAGAVEAVFDADAPQSAVTPGQLAVFYDGDRCLGGASIASAMRASGAPSRMSAMEADA</sequence>
<dbReference type="Gene3D" id="3.40.50.620">
    <property type="entry name" value="HUPs"/>
    <property type="match status" value="1"/>
</dbReference>
<keyword evidence="1 9" id="KW-0820">tRNA-binding</keyword>
<accession>A0A933S9C2</accession>
<protein>
    <recommendedName>
        <fullName evidence="9">tRNA-specific 2-thiouridylase MnmA</fullName>
        <ecNumber evidence="9">2.8.1.13</ecNumber>
    </recommendedName>
</protein>
<comment type="similarity">
    <text evidence="9">Belongs to the MnmA/TRMU family.</text>
</comment>
<dbReference type="GO" id="GO:0005524">
    <property type="term" value="F:ATP binding"/>
    <property type="evidence" value="ECO:0007669"/>
    <property type="project" value="UniProtKB-KW"/>
</dbReference>
<dbReference type="NCBIfam" id="TIGR00420">
    <property type="entry name" value="trmU"/>
    <property type="match status" value="1"/>
</dbReference>
<keyword evidence="3 9" id="KW-0819">tRNA processing</keyword>
<feature type="binding site" evidence="9">
    <location>
        <position position="37"/>
    </location>
    <ligand>
        <name>ATP</name>
        <dbReference type="ChEBI" id="CHEBI:30616"/>
    </ligand>
</feature>
<feature type="domain" description="tRNA-specific 2-thiouridylase MnmA-like central" evidence="11">
    <location>
        <begin position="217"/>
        <end position="277"/>
    </location>
</feature>
<gene>
    <name evidence="9 12" type="primary">mnmA</name>
    <name evidence="12" type="ORF">HZA61_02550</name>
</gene>
<keyword evidence="9" id="KW-0963">Cytoplasm</keyword>
<dbReference type="GO" id="GO:0103016">
    <property type="term" value="F:tRNA-uridine 2-sulfurtransferase activity"/>
    <property type="evidence" value="ECO:0007669"/>
    <property type="project" value="UniProtKB-EC"/>
</dbReference>
<evidence type="ECO:0000256" key="9">
    <source>
        <dbReference type="HAMAP-Rule" id="MF_00144"/>
    </source>
</evidence>
<evidence type="ECO:0000259" key="10">
    <source>
        <dbReference type="Pfam" id="PF20258"/>
    </source>
</evidence>
<evidence type="ECO:0000256" key="5">
    <source>
        <dbReference type="ARBA" id="ARBA00022840"/>
    </source>
</evidence>
<evidence type="ECO:0000256" key="8">
    <source>
        <dbReference type="ARBA" id="ARBA00051542"/>
    </source>
</evidence>
<evidence type="ECO:0000256" key="2">
    <source>
        <dbReference type="ARBA" id="ARBA00022679"/>
    </source>
</evidence>
<dbReference type="GO" id="GO:0005737">
    <property type="term" value="C:cytoplasm"/>
    <property type="evidence" value="ECO:0007669"/>
    <property type="project" value="UniProtKB-SubCell"/>
</dbReference>
<evidence type="ECO:0000256" key="6">
    <source>
        <dbReference type="ARBA" id="ARBA00022884"/>
    </source>
</evidence>
<dbReference type="Pfam" id="PF03054">
    <property type="entry name" value="tRNA_Me_trans"/>
    <property type="match status" value="1"/>
</dbReference>
<evidence type="ECO:0000259" key="11">
    <source>
        <dbReference type="Pfam" id="PF20259"/>
    </source>
</evidence>
<comment type="caution">
    <text evidence="12">The sequence shown here is derived from an EMBL/GenBank/DDBJ whole genome shotgun (WGS) entry which is preliminary data.</text>
</comment>
<organism evidence="12 13">
    <name type="scientific">Eiseniibacteriota bacterium</name>
    <dbReference type="NCBI Taxonomy" id="2212470"/>
    <lineage>
        <taxon>Bacteria</taxon>
        <taxon>Candidatus Eiseniibacteriota</taxon>
    </lineage>
</organism>
<evidence type="ECO:0000313" key="13">
    <source>
        <dbReference type="Proteomes" id="UP000696931"/>
    </source>
</evidence>
<feature type="binding site" evidence="9">
    <location>
        <begin position="11"/>
        <end position="18"/>
    </location>
    <ligand>
        <name>ATP</name>
        <dbReference type="ChEBI" id="CHEBI:30616"/>
    </ligand>
</feature>
<dbReference type="InterPro" id="IPR023382">
    <property type="entry name" value="MnmA-like_central_sf"/>
</dbReference>
<feature type="region of interest" description="Interaction with tRNA" evidence="9">
    <location>
        <begin position="310"/>
        <end position="311"/>
    </location>
</feature>
<dbReference type="InterPro" id="IPR046884">
    <property type="entry name" value="MnmA-like_central"/>
</dbReference>
<feature type="binding site" evidence="9">
    <location>
        <position position="129"/>
    </location>
    <ligand>
        <name>ATP</name>
        <dbReference type="ChEBI" id="CHEBI:30616"/>
    </ligand>
</feature>
<dbReference type="EC" id="2.8.1.13" evidence="9"/>
<feature type="domain" description="tRNA-specific 2-thiouridylase MnmA-like C-terminal" evidence="10">
    <location>
        <begin position="285"/>
        <end position="361"/>
    </location>
</feature>
<dbReference type="EMBL" id="JACRIW010000020">
    <property type="protein sequence ID" value="MBI5168347.1"/>
    <property type="molecule type" value="Genomic_DNA"/>
</dbReference>
<name>A0A933S9C2_UNCEI</name>
<dbReference type="GO" id="GO:0002143">
    <property type="term" value="P:tRNA wobble position uridine thiolation"/>
    <property type="evidence" value="ECO:0007669"/>
    <property type="project" value="TreeGrafter"/>
</dbReference>
<dbReference type="InterPro" id="IPR014729">
    <property type="entry name" value="Rossmann-like_a/b/a_fold"/>
</dbReference>
<keyword evidence="7 9" id="KW-1015">Disulfide bond</keyword>
<dbReference type="SUPFAM" id="SSF52402">
    <property type="entry name" value="Adenine nucleotide alpha hydrolases-like"/>
    <property type="match status" value="1"/>
</dbReference>
<dbReference type="NCBIfam" id="NF001138">
    <property type="entry name" value="PRK00143.1"/>
    <property type="match status" value="1"/>
</dbReference>
<keyword evidence="2 9" id="KW-0808">Transferase</keyword>
<feature type="disulfide bond" description="Alternate" evidence="9">
    <location>
        <begin position="105"/>
        <end position="202"/>
    </location>
</feature>
<dbReference type="InterPro" id="IPR046885">
    <property type="entry name" value="MnmA-like_C"/>
</dbReference>
<feature type="site" description="Interaction with tRNA" evidence="9">
    <location>
        <position position="130"/>
    </location>
</feature>
<evidence type="ECO:0000256" key="1">
    <source>
        <dbReference type="ARBA" id="ARBA00022555"/>
    </source>
</evidence>
<dbReference type="PANTHER" id="PTHR11933:SF5">
    <property type="entry name" value="MITOCHONDRIAL TRNA-SPECIFIC 2-THIOURIDYLASE 1"/>
    <property type="match status" value="1"/>
</dbReference>
<comment type="subcellular location">
    <subcellularLocation>
        <location evidence="9">Cytoplasm</location>
    </subcellularLocation>
</comment>
<dbReference type="InterPro" id="IPR004506">
    <property type="entry name" value="MnmA-like"/>
</dbReference>
<feature type="active site" description="Cysteine persulfide intermediate" evidence="9">
    <location>
        <position position="202"/>
    </location>
</feature>